<dbReference type="Proteomes" id="UP000515734">
    <property type="component" value="Chromosome"/>
</dbReference>
<organism evidence="1 2">
    <name type="scientific">Mycolicibacterium litorale</name>
    <dbReference type="NCBI Taxonomy" id="758802"/>
    <lineage>
        <taxon>Bacteria</taxon>
        <taxon>Bacillati</taxon>
        <taxon>Actinomycetota</taxon>
        <taxon>Actinomycetes</taxon>
        <taxon>Mycobacteriales</taxon>
        <taxon>Mycobacteriaceae</taxon>
        <taxon>Mycolicibacterium</taxon>
    </lineage>
</organism>
<dbReference type="AlphaFoldDB" id="A0A6S6PBJ8"/>
<evidence type="ECO:0000313" key="2">
    <source>
        <dbReference type="Proteomes" id="UP000515734"/>
    </source>
</evidence>
<proteinExistence type="predicted"/>
<sequence length="67" mass="7597">MVKFNDSHLHHIDILCDEARTHADDFMDSLNFREHSSVLADMATVMTLLDEVIKTVQRYYDAGGDAA</sequence>
<accession>A0A6S6PBJ8</accession>
<protein>
    <submittedName>
        <fullName evidence="1">Uncharacterized protein</fullName>
    </submittedName>
</protein>
<name>A0A6S6PBJ8_9MYCO</name>
<reference evidence="1 2" key="1">
    <citation type="submission" date="2020-07" db="EMBL/GenBank/DDBJ databases">
        <title>Complete genome sequence of Mycolicibacterium litorale like strain isolated from cardiac implantable electronic device infection.</title>
        <authorList>
            <person name="Fukano H."/>
            <person name="Miyama H."/>
            <person name="Hoshino Y."/>
        </authorList>
    </citation>
    <scope>NUCLEOTIDE SEQUENCE [LARGE SCALE GENOMIC DNA]</scope>
    <source>
        <strain evidence="1 2">NIIDNTM18</strain>
    </source>
</reference>
<evidence type="ECO:0000313" key="1">
    <source>
        <dbReference type="EMBL" id="BCI54997.1"/>
    </source>
</evidence>
<dbReference type="EMBL" id="AP023287">
    <property type="protein sequence ID" value="BCI54997.1"/>
    <property type="molecule type" value="Genomic_DNA"/>
</dbReference>
<gene>
    <name evidence="1" type="ORF">NIIDNTM18_42750</name>
</gene>